<name>A0A9X7BTE2_BACTU</name>
<sequence>MDSNQPYQKVSQDNSSISGGWIGMGVGASVGGLGVMGARRSFNNIDKKSERNLLSVEAMQQNAENKMAKTQIDHQKRTENMGPRRWQKNKYNTTLDRDYIQKVDEQVSQRRQKIEEKYDKKMNAHIENLNKVSEKRERYNPETMRGKHVYRKMGGWKNAAIVGASAVIGGGVGALTDHLSD</sequence>
<dbReference type="RefSeq" id="WP_098205201.1">
    <property type="nucleotide sequence ID" value="NZ_NTYX01000011.1"/>
</dbReference>
<gene>
    <name evidence="3" type="ORF">COK99_02020</name>
</gene>
<keyword evidence="2" id="KW-0472">Membrane</keyword>
<dbReference type="Proteomes" id="UP000223366">
    <property type="component" value="Unassembled WGS sequence"/>
</dbReference>
<feature type="transmembrane region" description="Helical" evidence="2">
    <location>
        <begin position="155"/>
        <end position="175"/>
    </location>
</feature>
<dbReference type="EMBL" id="NVDU01000003">
    <property type="protein sequence ID" value="PFV35818.1"/>
    <property type="molecule type" value="Genomic_DNA"/>
</dbReference>
<feature type="region of interest" description="Disordered" evidence="1">
    <location>
        <begin position="67"/>
        <end position="92"/>
    </location>
</feature>
<evidence type="ECO:0000256" key="2">
    <source>
        <dbReference type="SAM" id="Phobius"/>
    </source>
</evidence>
<comment type="caution">
    <text evidence="3">The sequence shown here is derived from an EMBL/GenBank/DDBJ whole genome shotgun (WGS) entry which is preliminary data.</text>
</comment>
<organism evidence="3 4">
    <name type="scientific">Bacillus thuringiensis</name>
    <dbReference type="NCBI Taxonomy" id="1428"/>
    <lineage>
        <taxon>Bacteria</taxon>
        <taxon>Bacillati</taxon>
        <taxon>Bacillota</taxon>
        <taxon>Bacilli</taxon>
        <taxon>Bacillales</taxon>
        <taxon>Bacillaceae</taxon>
        <taxon>Bacillus</taxon>
        <taxon>Bacillus cereus group</taxon>
    </lineage>
</organism>
<reference evidence="3 4" key="1">
    <citation type="submission" date="2017-09" db="EMBL/GenBank/DDBJ databases">
        <title>Large-scale bioinformatics analysis of Bacillus genomes uncovers conserved roles of natural products in bacterial physiology.</title>
        <authorList>
            <consortium name="Agbiome Team Llc"/>
            <person name="Bleich R.M."/>
            <person name="Grubbs K.J."/>
            <person name="Santa Maria K.C."/>
            <person name="Allen S.E."/>
            <person name="Farag S."/>
            <person name="Shank E.A."/>
            <person name="Bowers A."/>
        </authorList>
    </citation>
    <scope>NUCLEOTIDE SEQUENCE [LARGE SCALE GENOMIC DNA]</scope>
    <source>
        <strain evidence="3 4">AFS060060</strain>
    </source>
</reference>
<feature type="transmembrane region" description="Helical" evidence="2">
    <location>
        <begin position="20"/>
        <end position="38"/>
    </location>
</feature>
<keyword evidence="2" id="KW-0812">Transmembrane</keyword>
<evidence type="ECO:0000313" key="3">
    <source>
        <dbReference type="EMBL" id="PFV35818.1"/>
    </source>
</evidence>
<proteinExistence type="predicted"/>
<keyword evidence="2" id="KW-1133">Transmembrane helix</keyword>
<dbReference type="AlphaFoldDB" id="A0A9X7BTE2"/>
<protein>
    <submittedName>
        <fullName evidence="3">Uncharacterized protein</fullName>
    </submittedName>
</protein>
<accession>A0A9X7BTE2</accession>
<evidence type="ECO:0000313" key="4">
    <source>
        <dbReference type="Proteomes" id="UP000223366"/>
    </source>
</evidence>
<evidence type="ECO:0000256" key="1">
    <source>
        <dbReference type="SAM" id="MobiDB-lite"/>
    </source>
</evidence>